<comment type="caution">
    <text evidence="3">The sequence shown here is derived from an EMBL/GenBank/DDBJ whole genome shotgun (WGS) entry which is preliminary data.</text>
</comment>
<dbReference type="Pfam" id="PF03795">
    <property type="entry name" value="YCII"/>
    <property type="match status" value="1"/>
</dbReference>
<dbReference type="PANTHER" id="PTHR35174:SF4">
    <property type="entry name" value="BLL7163 PROTEIN"/>
    <property type="match status" value="1"/>
</dbReference>
<reference evidence="3 4" key="1">
    <citation type="journal article" date="2013" name="Biodegradation">
        <title>Quantitative proteomic analysis of ibuprofen-degrading Patulibacter sp. strain I11.</title>
        <authorList>
            <person name="Almeida B."/>
            <person name="Kjeldal H."/>
            <person name="Lolas I."/>
            <person name="Knudsen A.D."/>
            <person name="Carvalho G."/>
            <person name="Nielsen K.L."/>
            <person name="Barreto Crespo M.T."/>
            <person name="Stensballe A."/>
            <person name="Nielsen J.L."/>
        </authorList>
    </citation>
    <scope>NUCLEOTIDE SEQUENCE [LARGE SCALE GENOMIC DNA]</scope>
    <source>
        <strain evidence="3 4">I11</strain>
    </source>
</reference>
<dbReference type="InterPro" id="IPR011008">
    <property type="entry name" value="Dimeric_a/b-barrel"/>
</dbReference>
<dbReference type="AlphaFoldDB" id="H0E386"/>
<dbReference type="SUPFAM" id="SSF54909">
    <property type="entry name" value="Dimeric alpha+beta barrel"/>
    <property type="match status" value="1"/>
</dbReference>
<keyword evidence="4" id="KW-1185">Reference proteome</keyword>
<dbReference type="PANTHER" id="PTHR35174">
    <property type="entry name" value="BLL7171 PROTEIN-RELATED"/>
    <property type="match status" value="1"/>
</dbReference>
<name>H0E386_9ACTN</name>
<evidence type="ECO:0000259" key="2">
    <source>
        <dbReference type="Pfam" id="PF03795"/>
    </source>
</evidence>
<accession>H0E386</accession>
<evidence type="ECO:0000256" key="1">
    <source>
        <dbReference type="ARBA" id="ARBA00007689"/>
    </source>
</evidence>
<dbReference type="Gene3D" id="3.30.70.1060">
    <property type="entry name" value="Dimeric alpha+beta barrel"/>
    <property type="match status" value="1"/>
</dbReference>
<dbReference type="PATRIC" id="fig|1097667.3.peg.1250"/>
<dbReference type="InterPro" id="IPR005545">
    <property type="entry name" value="YCII"/>
</dbReference>
<protein>
    <submittedName>
        <fullName evidence="3">PhnB protein</fullName>
    </submittedName>
</protein>
<dbReference type="Proteomes" id="UP000005143">
    <property type="component" value="Unassembled WGS sequence"/>
</dbReference>
<evidence type="ECO:0000313" key="3">
    <source>
        <dbReference type="EMBL" id="EHN11859.1"/>
    </source>
</evidence>
<dbReference type="EMBL" id="AGUD01000060">
    <property type="protein sequence ID" value="EHN11859.1"/>
    <property type="molecule type" value="Genomic_DNA"/>
</dbReference>
<dbReference type="OrthoDB" id="668782at2"/>
<sequence>MRFMAIIKANTDSEAGVMPSQQLLSDMGDYNEELVKAGVMIEGAGLLPSSMGARVHFSPGGAIDVVDGPFAETKELVAGFWILEVASKEEAIEWIKRVPNTDDVASQIELRQVVTAEDFGEAFTPELREQEERTRAQAEQNQL</sequence>
<organism evidence="3 4">
    <name type="scientific">Patulibacter medicamentivorans</name>
    <dbReference type="NCBI Taxonomy" id="1097667"/>
    <lineage>
        <taxon>Bacteria</taxon>
        <taxon>Bacillati</taxon>
        <taxon>Actinomycetota</taxon>
        <taxon>Thermoleophilia</taxon>
        <taxon>Solirubrobacterales</taxon>
        <taxon>Patulibacteraceae</taxon>
        <taxon>Patulibacter</taxon>
    </lineage>
</organism>
<comment type="similarity">
    <text evidence="1">Belongs to the YciI family.</text>
</comment>
<gene>
    <name evidence="3" type="ORF">PAI11_12540</name>
</gene>
<dbReference type="RefSeq" id="WP_007572137.1">
    <property type="nucleotide sequence ID" value="NZ_AGUD01000060.1"/>
</dbReference>
<proteinExistence type="inferred from homology"/>
<evidence type="ECO:0000313" key="4">
    <source>
        <dbReference type="Proteomes" id="UP000005143"/>
    </source>
</evidence>
<feature type="domain" description="YCII-related" evidence="2">
    <location>
        <begin position="1"/>
        <end position="113"/>
    </location>
</feature>